<dbReference type="EMBL" id="KV454011">
    <property type="protein sequence ID" value="ODV98128.1"/>
    <property type="molecule type" value="Genomic_DNA"/>
</dbReference>
<evidence type="ECO:0000313" key="3">
    <source>
        <dbReference type="Proteomes" id="UP000094236"/>
    </source>
</evidence>
<dbReference type="AlphaFoldDB" id="A0A1E4U2J3"/>
<feature type="compositionally biased region" description="Basic and acidic residues" evidence="1">
    <location>
        <begin position="97"/>
        <end position="109"/>
    </location>
</feature>
<feature type="compositionally biased region" description="Acidic residues" evidence="1">
    <location>
        <begin position="63"/>
        <end position="96"/>
    </location>
</feature>
<evidence type="ECO:0000313" key="2">
    <source>
        <dbReference type="EMBL" id="ODV98128.1"/>
    </source>
</evidence>
<organism evidence="2 3">
    <name type="scientific">Pachysolen tannophilus NRRL Y-2460</name>
    <dbReference type="NCBI Taxonomy" id="669874"/>
    <lineage>
        <taxon>Eukaryota</taxon>
        <taxon>Fungi</taxon>
        <taxon>Dikarya</taxon>
        <taxon>Ascomycota</taxon>
        <taxon>Saccharomycotina</taxon>
        <taxon>Pichiomycetes</taxon>
        <taxon>Pachysolenaceae</taxon>
        <taxon>Pachysolen</taxon>
    </lineage>
</organism>
<feature type="region of interest" description="Disordered" evidence="1">
    <location>
        <begin position="1"/>
        <end position="157"/>
    </location>
</feature>
<keyword evidence="3" id="KW-1185">Reference proteome</keyword>
<gene>
    <name evidence="2" type="ORF">PACTADRAFT_78535</name>
</gene>
<name>A0A1E4U2J3_PACTA</name>
<feature type="compositionally biased region" description="Basic and acidic residues" evidence="1">
    <location>
        <begin position="147"/>
        <end position="157"/>
    </location>
</feature>
<proteinExistence type="predicted"/>
<sequence>MSEEEVKDKSVEPVASVDSTEESGESQLSKEERLEQARKKFEELKKKKNKKKKNKKKSKEEEAKAEEELKEAEAELEAEKEEEEETEEKEEEQTEEATEKKDDGIEPETKTLNWAEEIQKAPASDNSSHNSDHNSGHENDNGDDELKETVKNQEQEISKLKKETTDLKLERIQLLEKIESLELTVKKLNRSLQFSKTDQPNVYQSDYNSDLSLSPDNFDPMSSGIADTGTRPPSFVKTPSFQNINMPMQADEVVDMRERLMKWKNWQIDMTHWRTIGSGPILEF</sequence>
<evidence type="ECO:0000256" key="1">
    <source>
        <dbReference type="SAM" id="MobiDB-lite"/>
    </source>
</evidence>
<dbReference type="Proteomes" id="UP000094236">
    <property type="component" value="Unassembled WGS sequence"/>
</dbReference>
<feature type="compositionally biased region" description="Basic and acidic residues" evidence="1">
    <location>
        <begin position="130"/>
        <end position="140"/>
    </location>
</feature>
<dbReference type="OrthoDB" id="4036611at2759"/>
<reference evidence="3" key="1">
    <citation type="submission" date="2016-05" db="EMBL/GenBank/DDBJ databases">
        <title>Comparative genomics of biotechnologically important yeasts.</title>
        <authorList>
            <consortium name="DOE Joint Genome Institute"/>
            <person name="Riley R."/>
            <person name="Haridas S."/>
            <person name="Wolfe K.H."/>
            <person name="Lopes M.R."/>
            <person name="Hittinger C.T."/>
            <person name="Goker M."/>
            <person name="Salamov A."/>
            <person name="Wisecaver J."/>
            <person name="Long T.M."/>
            <person name="Aerts A.L."/>
            <person name="Barry K."/>
            <person name="Choi C."/>
            <person name="Clum A."/>
            <person name="Coughlan A.Y."/>
            <person name="Deshpande S."/>
            <person name="Douglass A.P."/>
            <person name="Hanson S.J."/>
            <person name="Klenk H.-P."/>
            <person name="Labutti K."/>
            <person name="Lapidus A."/>
            <person name="Lindquist E."/>
            <person name="Lipzen A."/>
            <person name="Meier-Kolthoff J.P."/>
            <person name="Ohm R.A."/>
            <person name="Otillar R.P."/>
            <person name="Pangilinan J."/>
            <person name="Peng Y."/>
            <person name="Rokas A."/>
            <person name="Rosa C.A."/>
            <person name="Scheuner C."/>
            <person name="Sibirny A.A."/>
            <person name="Slot J.C."/>
            <person name="Stielow J.B."/>
            <person name="Sun H."/>
            <person name="Kurtzman C.P."/>
            <person name="Blackwell M."/>
            <person name="Grigoriev I.V."/>
            <person name="Jeffries T.W."/>
        </authorList>
    </citation>
    <scope>NUCLEOTIDE SEQUENCE [LARGE SCALE GENOMIC DNA]</scope>
    <source>
        <strain evidence="3">NRRL Y-2460</strain>
    </source>
</reference>
<protein>
    <submittedName>
        <fullName evidence="2">Uncharacterized protein</fullName>
    </submittedName>
</protein>
<accession>A0A1E4U2J3</accession>
<feature type="compositionally biased region" description="Basic residues" evidence="1">
    <location>
        <begin position="46"/>
        <end position="57"/>
    </location>
</feature>
<feature type="compositionally biased region" description="Basic and acidic residues" evidence="1">
    <location>
        <begin position="28"/>
        <end position="45"/>
    </location>
</feature>
<feature type="compositionally biased region" description="Basic and acidic residues" evidence="1">
    <location>
        <begin position="1"/>
        <end position="11"/>
    </location>
</feature>